<proteinExistence type="predicted"/>
<evidence type="ECO:0000313" key="2">
    <source>
        <dbReference type="Proteomes" id="UP000003287"/>
    </source>
</evidence>
<protein>
    <submittedName>
        <fullName evidence="1">Uncharacterized protein</fullName>
    </submittedName>
</protein>
<evidence type="ECO:0000313" key="1">
    <source>
        <dbReference type="EMBL" id="EGV08359.1"/>
    </source>
</evidence>
<dbReference type="AlphaFoldDB" id="F9P7R1"/>
<sequence length="42" mass="4842">MQLTISAEAKKTQRNFHHAREIFPKDNACIDSTFKFGCLSKK</sequence>
<reference evidence="1 2" key="1">
    <citation type="submission" date="2011-06" db="EMBL/GenBank/DDBJ databases">
        <authorList>
            <person name="Harkins D.M."/>
            <person name="Madupu R."/>
            <person name="Durkin A.S."/>
            <person name="Torralba M."/>
            <person name="Methe B."/>
            <person name="Sutton G.G."/>
            <person name="Nelson K.E."/>
        </authorList>
    </citation>
    <scope>NUCLEOTIDE SEQUENCE [LARGE SCALE GENOMIC DNA]</scope>
    <source>
        <strain evidence="1 2">SK1060</strain>
    </source>
</reference>
<dbReference type="EMBL" id="AFUP01000004">
    <property type="protein sequence ID" value="EGV08359.1"/>
    <property type="molecule type" value="Genomic_DNA"/>
</dbReference>
<name>F9P7R1_STRCV</name>
<accession>F9P7R1</accession>
<gene>
    <name evidence="1" type="ORF">HMPREF1042_1924</name>
</gene>
<organism evidence="1 2">
    <name type="scientific">Streptococcus constellatus subsp. pharyngis SK1060 = CCUG 46377</name>
    <dbReference type="NCBI Taxonomy" id="1035184"/>
    <lineage>
        <taxon>Bacteria</taxon>
        <taxon>Bacillati</taxon>
        <taxon>Bacillota</taxon>
        <taxon>Bacilli</taxon>
        <taxon>Lactobacillales</taxon>
        <taxon>Streptococcaceae</taxon>
        <taxon>Streptococcus</taxon>
        <taxon>Streptococcus anginosus group</taxon>
    </lineage>
</organism>
<dbReference type="Proteomes" id="UP000003287">
    <property type="component" value="Unassembled WGS sequence"/>
</dbReference>